<evidence type="ECO:0000313" key="3">
    <source>
        <dbReference type="EMBL" id="PWJ09898.1"/>
    </source>
</evidence>
<comment type="caution">
    <text evidence="3">The sequence shown here is derived from an EMBL/GenBank/DDBJ whole genome shotgun (WGS) entry which is preliminary data.</text>
</comment>
<accession>A0A315XTM3</accession>
<gene>
    <name evidence="3" type="ORF">IE37_03332</name>
</gene>
<protein>
    <recommendedName>
        <fullName evidence="5">YubB ferredoxin-like domain-containing protein</fullName>
    </recommendedName>
</protein>
<evidence type="ECO:0000313" key="4">
    <source>
        <dbReference type="Proteomes" id="UP000245720"/>
    </source>
</evidence>
<dbReference type="InterPro" id="IPR041329">
    <property type="entry name" value="YubB_C"/>
</dbReference>
<name>A0A315XTM3_RUMFL</name>
<evidence type="ECO:0000259" key="1">
    <source>
        <dbReference type="Pfam" id="PF18406"/>
    </source>
</evidence>
<dbReference type="InterPro" id="IPR040809">
    <property type="entry name" value="LPD28"/>
</dbReference>
<proteinExistence type="predicted"/>
<evidence type="ECO:0000259" key="2">
    <source>
        <dbReference type="Pfam" id="PF18843"/>
    </source>
</evidence>
<dbReference type="OrthoDB" id="7992117at2"/>
<evidence type="ECO:0008006" key="5">
    <source>
        <dbReference type="Google" id="ProtNLM"/>
    </source>
</evidence>
<dbReference type="Pfam" id="PF18406">
    <property type="entry name" value="DUF1281_C"/>
    <property type="match status" value="1"/>
</dbReference>
<dbReference type="Pfam" id="PF18843">
    <property type="entry name" value="LPD28"/>
    <property type="match status" value="1"/>
</dbReference>
<dbReference type="RefSeq" id="WP_109727989.1">
    <property type="nucleotide sequence ID" value="NZ_QGDI01000018.1"/>
</dbReference>
<dbReference type="AlphaFoldDB" id="A0A315XTM3"/>
<reference evidence="3 4" key="1">
    <citation type="submission" date="2018-05" db="EMBL/GenBank/DDBJ databases">
        <title>The Hungate 1000. A catalogue of reference genomes from the rumen microbiome.</title>
        <authorList>
            <person name="Kelly W."/>
        </authorList>
    </citation>
    <scope>NUCLEOTIDE SEQUENCE [LARGE SCALE GENOMIC DNA]</scope>
    <source>
        <strain evidence="3 4">SAb67</strain>
    </source>
</reference>
<feature type="domain" description="YubB ferredoxin-like" evidence="1">
    <location>
        <begin position="152"/>
        <end position="234"/>
    </location>
</feature>
<dbReference type="Proteomes" id="UP000245720">
    <property type="component" value="Unassembled WGS sequence"/>
</dbReference>
<feature type="domain" description="Large polyvalent protein associated" evidence="2">
    <location>
        <begin position="262"/>
        <end position="354"/>
    </location>
</feature>
<dbReference type="EMBL" id="QGDI01000018">
    <property type="protein sequence ID" value="PWJ09898.1"/>
    <property type="molecule type" value="Genomic_DNA"/>
</dbReference>
<sequence length="371" mass="42453">MPNHVTSVITLSGDESRIKAMLEQIKNDEVGIGSVDFNKILPMPESLHMTSGSIEDSAIAVYISAINPINEEFEGVKKKDAAEFREMLKKLPVLSQKIDILMPENEAINLAEDRYRESVKYLVDKGEKYVSNLIQYGASTWYDWAVGNWGTKWNAYGYDNGVEMEDGRLKFLTAWAAPHPIMQKLSEMYPDIKFEHEWADEDIGNNCGRYVYYDGERIEEYFPESQKDCLEFAARVMDASLEEDYSLYLNATETEYINIEYDDEYELIEVAGHTALFTNDRITDANIPKGMYCYHLRHNDDGEFFAIEKNVSVNHAGSIVTKEPIDLKNKGYIVLDEDSSPNFLGETMSLYTFREYDPGQTEELSMGMSEV</sequence>
<organism evidence="3 4">
    <name type="scientific">Ruminococcus flavefaciens</name>
    <dbReference type="NCBI Taxonomy" id="1265"/>
    <lineage>
        <taxon>Bacteria</taxon>
        <taxon>Bacillati</taxon>
        <taxon>Bacillota</taxon>
        <taxon>Clostridia</taxon>
        <taxon>Eubacteriales</taxon>
        <taxon>Oscillospiraceae</taxon>
        <taxon>Ruminococcus</taxon>
    </lineage>
</organism>